<dbReference type="Proteomes" id="UP001595613">
    <property type="component" value="Unassembled WGS sequence"/>
</dbReference>
<protein>
    <submittedName>
        <fullName evidence="3">Zn-ribbon domain-containing OB-fold protein</fullName>
    </submittedName>
</protein>
<feature type="domain" description="ChsH2 C-terminal OB-fold" evidence="1">
    <location>
        <begin position="56"/>
        <end position="118"/>
    </location>
</feature>
<dbReference type="Gene3D" id="6.10.30.10">
    <property type="match status" value="1"/>
</dbReference>
<dbReference type="SUPFAM" id="SSF50249">
    <property type="entry name" value="Nucleic acid-binding proteins"/>
    <property type="match status" value="1"/>
</dbReference>
<dbReference type="Pfam" id="PF12172">
    <property type="entry name" value="zf-ChsH2"/>
    <property type="match status" value="1"/>
</dbReference>
<comment type="caution">
    <text evidence="3">The sequence shown here is derived from an EMBL/GenBank/DDBJ whole genome shotgun (WGS) entry which is preliminary data.</text>
</comment>
<evidence type="ECO:0000313" key="4">
    <source>
        <dbReference type="Proteomes" id="UP001595613"/>
    </source>
</evidence>
<evidence type="ECO:0000313" key="3">
    <source>
        <dbReference type="EMBL" id="MFC3703728.1"/>
    </source>
</evidence>
<dbReference type="PANTHER" id="PTHR34075">
    <property type="entry name" value="BLR3430 PROTEIN"/>
    <property type="match status" value="1"/>
</dbReference>
<reference evidence="4" key="1">
    <citation type="journal article" date="2019" name="Int. J. Syst. Evol. Microbiol.">
        <title>The Global Catalogue of Microorganisms (GCM) 10K type strain sequencing project: providing services to taxonomists for standard genome sequencing and annotation.</title>
        <authorList>
            <consortium name="The Broad Institute Genomics Platform"/>
            <consortium name="The Broad Institute Genome Sequencing Center for Infectious Disease"/>
            <person name="Wu L."/>
            <person name="Ma J."/>
        </authorList>
    </citation>
    <scope>NUCLEOTIDE SEQUENCE [LARGE SCALE GENOMIC DNA]</scope>
    <source>
        <strain evidence="4">KCTC 42281</strain>
    </source>
</reference>
<dbReference type="PANTHER" id="PTHR34075:SF5">
    <property type="entry name" value="BLR3430 PROTEIN"/>
    <property type="match status" value="1"/>
</dbReference>
<dbReference type="EMBL" id="JBHRYD010000001">
    <property type="protein sequence ID" value="MFC3703728.1"/>
    <property type="molecule type" value="Genomic_DNA"/>
</dbReference>
<dbReference type="Pfam" id="PF01796">
    <property type="entry name" value="OB_ChsH2_C"/>
    <property type="match status" value="1"/>
</dbReference>
<evidence type="ECO:0000259" key="2">
    <source>
        <dbReference type="Pfam" id="PF12172"/>
    </source>
</evidence>
<dbReference type="InterPro" id="IPR022002">
    <property type="entry name" value="ChsH2_Znr"/>
</dbReference>
<dbReference type="RefSeq" id="WP_380094740.1">
    <property type="nucleotide sequence ID" value="NZ_JBHRYD010000001.1"/>
</dbReference>
<dbReference type="InterPro" id="IPR002878">
    <property type="entry name" value="ChsH2_C"/>
</dbReference>
<gene>
    <name evidence="3" type="ORF">ACFOOL_03020</name>
</gene>
<sequence length="135" mass="15349">MQTNATSDRMRGLFDLTFWEYLDQNEMRLQCCCACSTYRYPPSAICPDCLEEAHDWRAVSGRGTVLSWTVFHRQYLPQYPAPYNVIAVRLDEGPVLVTNLLEEDAISTSIGKRVAIVLQKMDDGVCLPRASILKE</sequence>
<proteinExistence type="predicted"/>
<accession>A0ABV7WYW8</accession>
<name>A0ABV7WYW8_9HYPH</name>
<keyword evidence="4" id="KW-1185">Reference proteome</keyword>
<feature type="domain" description="ChsH2 rubredoxin-like zinc ribbon" evidence="2">
    <location>
        <begin position="19"/>
        <end position="54"/>
    </location>
</feature>
<organism evidence="3 4">
    <name type="scientific">Devosia honganensis</name>
    <dbReference type="NCBI Taxonomy" id="1610527"/>
    <lineage>
        <taxon>Bacteria</taxon>
        <taxon>Pseudomonadati</taxon>
        <taxon>Pseudomonadota</taxon>
        <taxon>Alphaproteobacteria</taxon>
        <taxon>Hyphomicrobiales</taxon>
        <taxon>Devosiaceae</taxon>
        <taxon>Devosia</taxon>
    </lineage>
</organism>
<evidence type="ECO:0000259" key="1">
    <source>
        <dbReference type="Pfam" id="PF01796"/>
    </source>
</evidence>
<dbReference type="InterPro" id="IPR052513">
    <property type="entry name" value="Thioester_dehydratase-like"/>
</dbReference>
<dbReference type="InterPro" id="IPR012340">
    <property type="entry name" value="NA-bd_OB-fold"/>
</dbReference>